<dbReference type="Pfam" id="PF01943">
    <property type="entry name" value="Polysacc_synt"/>
    <property type="match status" value="1"/>
</dbReference>
<feature type="transmembrane region" description="Helical" evidence="6">
    <location>
        <begin position="232"/>
        <end position="248"/>
    </location>
</feature>
<dbReference type="EMBL" id="FRCZ01000001">
    <property type="protein sequence ID" value="SHM61220.1"/>
    <property type="molecule type" value="Genomic_DNA"/>
</dbReference>
<evidence type="ECO:0000313" key="7">
    <source>
        <dbReference type="EMBL" id="SHM61220.1"/>
    </source>
</evidence>
<dbReference type="PANTHER" id="PTHR30250">
    <property type="entry name" value="PST FAMILY PREDICTED COLANIC ACID TRANSPORTER"/>
    <property type="match status" value="1"/>
</dbReference>
<protein>
    <submittedName>
        <fullName evidence="7">Membrane protein involved in the export of O-antigen and teichoic acid</fullName>
    </submittedName>
</protein>
<feature type="transmembrane region" description="Helical" evidence="6">
    <location>
        <begin position="60"/>
        <end position="82"/>
    </location>
</feature>
<evidence type="ECO:0000313" key="8">
    <source>
        <dbReference type="Proteomes" id="UP000184184"/>
    </source>
</evidence>
<feature type="transmembrane region" description="Helical" evidence="6">
    <location>
        <begin position="346"/>
        <end position="363"/>
    </location>
</feature>
<dbReference type="InterPro" id="IPR002797">
    <property type="entry name" value="Polysacc_synth"/>
</dbReference>
<evidence type="ECO:0000256" key="2">
    <source>
        <dbReference type="ARBA" id="ARBA00022475"/>
    </source>
</evidence>
<dbReference type="OrthoDB" id="6017905at2"/>
<feature type="transmembrane region" description="Helical" evidence="6">
    <location>
        <begin position="136"/>
        <end position="156"/>
    </location>
</feature>
<dbReference type="AlphaFoldDB" id="A0A1M7K7G2"/>
<dbReference type="GO" id="GO:0005886">
    <property type="term" value="C:plasma membrane"/>
    <property type="evidence" value="ECO:0007669"/>
    <property type="project" value="UniProtKB-SubCell"/>
</dbReference>
<sequence length="437" mass="50014">MITYFYIKDNKDIYVGDTLFKKLFQSATIYVSSTILNAAVPFFLIPIYTRNMSTEDYGLFSMFQMVLLIFGPVVGLSIHGAVTRQYFERDKIDFAKYVTNTLLVLLSSTVIISVLNSVFSNIIFNLTDLNWRWIQLAILVAASQFLFQVVLVLFQVQHQPYKYGAFLISQSMLNGILSIVLVVNFNMGWQGAVLGLSISYILYGFIGIFIIKSQKLLKFQYSYSYIKHAIKFGVPLIPVVLGMALINVSDRLFIKNIVGIEAAGIYTIGYQISMILMIVINSFNKAWVPWFFERLKLDQLIVRKRIVKFTYFYFIIVIVAAVVLGILSPYIISFYVAEEFHDASKFVLWISIGYAFNGMYKMMTNYVHYAQKTHLNFGVMIIVVPLNLILNNLFITHFGAIGASYASALSFLLAFVLMWVLSSKVYSMPWFSLLKKR</sequence>
<evidence type="ECO:0000256" key="1">
    <source>
        <dbReference type="ARBA" id="ARBA00004651"/>
    </source>
</evidence>
<keyword evidence="3 6" id="KW-0812">Transmembrane</keyword>
<feature type="transmembrane region" description="Helical" evidence="6">
    <location>
        <begin position="163"/>
        <end position="183"/>
    </location>
</feature>
<name>A0A1M7K7G2_9BACI</name>
<feature type="transmembrane region" description="Helical" evidence="6">
    <location>
        <begin position="268"/>
        <end position="288"/>
    </location>
</feature>
<accession>A0A1M7K7G2</accession>
<gene>
    <name evidence="7" type="ORF">SAMN05216179_0605</name>
</gene>
<feature type="transmembrane region" description="Helical" evidence="6">
    <location>
        <begin position="309"/>
        <end position="334"/>
    </location>
</feature>
<keyword evidence="2" id="KW-1003">Cell membrane</keyword>
<keyword evidence="5 6" id="KW-0472">Membrane</keyword>
<reference evidence="7 8" key="1">
    <citation type="submission" date="2016-11" db="EMBL/GenBank/DDBJ databases">
        <authorList>
            <person name="Jaros S."/>
            <person name="Januszkiewicz K."/>
            <person name="Wedrychowicz H."/>
        </authorList>
    </citation>
    <scope>NUCLEOTIDE SEQUENCE [LARGE SCALE GENOMIC DNA]</scope>
    <source>
        <strain evidence="7 8">CGMCC 1.10681</strain>
    </source>
</reference>
<dbReference type="Proteomes" id="UP000184184">
    <property type="component" value="Unassembled WGS sequence"/>
</dbReference>
<comment type="subcellular location">
    <subcellularLocation>
        <location evidence="1">Cell membrane</location>
        <topology evidence="1">Multi-pass membrane protein</topology>
    </subcellularLocation>
</comment>
<keyword evidence="4 6" id="KW-1133">Transmembrane helix</keyword>
<dbReference type="PANTHER" id="PTHR30250:SF11">
    <property type="entry name" value="O-ANTIGEN TRANSPORTER-RELATED"/>
    <property type="match status" value="1"/>
</dbReference>
<keyword evidence="8" id="KW-1185">Reference proteome</keyword>
<feature type="transmembrane region" description="Helical" evidence="6">
    <location>
        <begin position="102"/>
        <end position="124"/>
    </location>
</feature>
<evidence type="ECO:0000256" key="6">
    <source>
        <dbReference type="SAM" id="Phobius"/>
    </source>
</evidence>
<evidence type="ECO:0000256" key="3">
    <source>
        <dbReference type="ARBA" id="ARBA00022692"/>
    </source>
</evidence>
<organism evidence="7 8">
    <name type="scientific">Gracilibacillus kekensis</name>
    <dbReference type="NCBI Taxonomy" id="1027249"/>
    <lineage>
        <taxon>Bacteria</taxon>
        <taxon>Bacillati</taxon>
        <taxon>Bacillota</taxon>
        <taxon>Bacilli</taxon>
        <taxon>Bacillales</taxon>
        <taxon>Bacillaceae</taxon>
        <taxon>Gracilibacillus</taxon>
    </lineage>
</organism>
<evidence type="ECO:0000256" key="5">
    <source>
        <dbReference type="ARBA" id="ARBA00023136"/>
    </source>
</evidence>
<evidence type="ECO:0000256" key="4">
    <source>
        <dbReference type="ARBA" id="ARBA00022989"/>
    </source>
</evidence>
<feature type="transmembrane region" description="Helical" evidence="6">
    <location>
        <begin position="375"/>
        <end position="395"/>
    </location>
</feature>
<dbReference type="InterPro" id="IPR050833">
    <property type="entry name" value="Poly_Biosynth_Transport"/>
</dbReference>
<dbReference type="STRING" id="1027249.SAMN05216179_0605"/>
<feature type="transmembrane region" description="Helical" evidence="6">
    <location>
        <begin position="27"/>
        <end position="48"/>
    </location>
</feature>
<feature type="transmembrane region" description="Helical" evidence="6">
    <location>
        <begin position="189"/>
        <end position="211"/>
    </location>
</feature>
<proteinExistence type="predicted"/>
<feature type="transmembrane region" description="Helical" evidence="6">
    <location>
        <begin position="401"/>
        <end position="421"/>
    </location>
</feature>